<evidence type="ECO:0000313" key="1">
    <source>
        <dbReference type="EMBL" id="NUU83954.1"/>
    </source>
</evidence>
<dbReference type="EMBL" id="GILB01003621">
    <property type="protein sequence ID" value="NUU83954.1"/>
    <property type="molecule type" value="Transcribed_RNA"/>
</dbReference>
<organism evidence="1">
    <name type="scientific">Populus davidiana</name>
    <dbReference type="NCBI Taxonomy" id="266767"/>
    <lineage>
        <taxon>Eukaryota</taxon>
        <taxon>Viridiplantae</taxon>
        <taxon>Streptophyta</taxon>
        <taxon>Embryophyta</taxon>
        <taxon>Tracheophyta</taxon>
        <taxon>Spermatophyta</taxon>
        <taxon>Magnoliopsida</taxon>
        <taxon>eudicotyledons</taxon>
        <taxon>Gunneridae</taxon>
        <taxon>Pentapetalae</taxon>
        <taxon>rosids</taxon>
        <taxon>fabids</taxon>
        <taxon>Malpighiales</taxon>
        <taxon>Salicaceae</taxon>
        <taxon>Saliceae</taxon>
        <taxon>Populus</taxon>
    </lineage>
</organism>
<accession>A0A6M2EFQ1</accession>
<dbReference type="AlphaFoldDB" id="A0A6M2EFQ1"/>
<sequence length="129" mass="14807">MASEAITGLGSEGTETKGPVWNVAIDGIATRRWQANPLSTSTASAHCTYLKTIQSSPGLIHHHSYLRNLQWLHQRHHLITCCRPIYLQINKNSIHKHQFRHEKQRDLQIKRGIWRETTLTWPVLVLASL</sequence>
<proteinExistence type="predicted"/>
<name>A0A6M2EFQ1_9ROSI</name>
<protein>
    <submittedName>
        <fullName evidence="1">Uncharacterized protein</fullName>
    </submittedName>
</protein>
<reference evidence="1" key="1">
    <citation type="submission" date="2020-03" db="EMBL/GenBank/DDBJ databases">
        <authorList>
            <person name="Zhang R."/>
        </authorList>
    </citation>
    <scope>NUCLEOTIDE SEQUENCE</scope>
</reference>